<proteinExistence type="predicted"/>
<feature type="compositionally biased region" description="Polar residues" evidence="1">
    <location>
        <begin position="28"/>
        <end position="41"/>
    </location>
</feature>
<dbReference type="Proteomes" id="UP001140949">
    <property type="component" value="Unassembled WGS sequence"/>
</dbReference>
<dbReference type="EMBL" id="JANAVB010009596">
    <property type="protein sequence ID" value="KAJ6840094.1"/>
    <property type="molecule type" value="Genomic_DNA"/>
</dbReference>
<reference evidence="2" key="1">
    <citation type="journal article" date="2023" name="GigaByte">
        <title>Genome assembly of the bearded iris, Iris pallida Lam.</title>
        <authorList>
            <person name="Bruccoleri R.E."/>
            <person name="Oakeley E.J."/>
            <person name="Faust A.M.E."/>
            <person name="Altorfer M."/>
            <person name="Dessus-Babus S."/>
            <person name="Burckhardt D."/>
            <person name="Oertli M."/>
            <person name="Naumann U."/>
            <person name="Petersen F."/>
            <person name="Wong J."/>
        </authorList>
    </citation>
    <scope>NUCLEOTIDE SEQUENCE</scope>
    <source>
        <strain evidence="2">GSM-AAB239-AS_SAM_17_03QT</strain>
    </source>
</reference>
<organism evidence="2 3">
    <name type="scientific">Iris pallida</name>
    <name type="common">Sweet iris</name>
    <dbReference type="NCBI Taxonomy" id="29817"/>
    <lineage>
        <taxon>Eukaryota</taxon>
        <taxon>Viridiplantae</taxon>
        <taxon>Streptophyta</taxon>
        <taxon>Embryophyta</taxon>
        <taxon>Tracheophyta</taxon>
        <taxon>Spermatophyta</taxon>
        <taxon>Magnoliopsida</taxon>
        <taxon>Liliopsida</taxon>
        <taxon>Asparagales</taxon>
        <taxon>Iridaceae</taxon>
        <taxon>Iridoideae</taxon>
        <taxon>Irideae</taxon>
        <taxon>Iris</taxon>
    </lineage>
</organism>
<evidence type="ECO:0000313" key="3">
    <source>
        <dbReference type="Proteomes" id="UP001140949"/>
    </source>
</evidence>
<accession>A0AAX6HHT7</accession>
<name>A0AAX6HHT7_IRIPA</name>
<gene>
    <name evidence="2" type="ORF">M6B38_312650</name>
</gene>
<protein>
    <submittedName>
        <fullName evidence="2">Basic proline-rich protein-like</fullName>
    </submittedName>
</protein>
<reference evidence="2" key="2">
    <citation type="submission" date="2023-04" db="EMBL/GenBank/DDBJ databases">
        <authorList>
            <person name="Bruccoleri R.E."/>
            <person name="Oakeley E.J."/>
            <person name="Faust A.-M."/>
            <person name="Dessus-Babus S."/>
            <person name="Altorfer M."/>
            <person name="Burckhardt D."/>
            <person name="Oertli M."/>
            <person name="Naumann U."/>
            <person name="Petersen F."/>
            <person name="Wong J."/>
        </authorList>
    </citation>
    <scope>NUCLEOTIDE SEQUENCE</scope>
    <source>
        <strain evidence="2">GSM-AAB239-AS_SAM_17_03QT</strain>
        <tissue evidence="2">Leaf</tissue>
    </source>
</reference>
<feature type="region of interest" description="Disordered" evidence="1">
    <location>
        <begin position="15"/>
        <end position="74"/>
    </location>
</feature>
<evidence type="ECO:0000256" key="1">
    <source>
        <dbReference type="SAM" id="MobiDB-lite"/>
    </source>
</evidence>
<comment type="caution">
    <text evidence="2">The sequence shown here is derived from an EMBL/GenBank/DDBJ whole genome shotgun (WGS) entry which is preliminary data.</text>
</comment>
<evidence type="ECO:0000313" key="2">
    <source>
        <dbReference type="EMBL" id="KAJ6840094.1"/>
    </source>
</evidence>
<sequence length="74" mass="8136">MVDSLRCGRWRMLHERQRRSADGGCAAHSTTGAGAGPSTQRARPVASFAEAATRRLPTGRGRPRSQIEMLRWST</sequence>
<dbReference type="AlphaFoldDB" id="A0AAX6HHT7"/>
<keyword evidence="3" id="KW-1185">Reference proteome</keyword>